<evidence type="ECO:0000313" key="8">
    <source>
        <dbReference type="Proteomes" id="UP000515163"/>
    </source>
</evidence>
<dbReference type="Pfam" id="PF21026">
    <property type="entry name" value="SLFN_GTPase-like"/>
    <property type="match status" value="1"/>
</dbReference>
<dbReference type="KEGG" id="aten:116303852"/>
<protein>
    <submittedName>
        <fullName evidence="9 10">Schlafen family member 8-like</fullName>
    </submittedName>
</protein>
<keyword evidence="2" id="KW-0547">Nucleotide-binding</keyword>
<dbReference type="GO" id="GO:0005524">
    <property type="term" value="F:ATP binding"/>
    <property type="evidence" value="ECO:0007669"/>
    <property type="project" value="UniProtKB-KW"/>
</dbReference>
<feature type="domain" description="Schlafen GTPase-like" evidence="7">
    <location>
        <begin position="481"/>
        <end position="593"/>
    </location>
</feature>
<dbReference type="Pfam" id="PF09848">
    <property type="entry name" value="SLFN-g3_helicase"/>
    <property type="match status" value="1"/>
</dbReference>
<evidence type="ECO:0000256" key="2">
    <source>
        <dbReference type="ARBA" id="ARBA00022741"/>
    </source>
</evidence>
<dbReference type="PANTHER" id="PTHR12155">
    <property type="entry name" value="SCHLAFEN"/>
    <property type="match status" value="1"/>
</dbReference>
<evidence type="ECO:0000256" key="1">
    <source>
        <dbReference type="ARBA" id="ARBA00010114"/>
    </source>
</evidence>
<dbReference type="InterPro" id="IPR029684">
    <property type="entry name" value="Schlafen"/>
</dbReference>
<dbReference type="Pfam" id="PF04326">
    <property type="entry name" value="SLFN_AlbA_2"/>
    <property type="match status" value="1"/>
</dbReference>
<sequence length="995" mass="112948">MQRGQSSSPKGKSPKGAPDLNTGSSKRRKHNETDKNGTAIAQRPELRGNSSERSSTVPNPAESRMDIDIVNQESATSSQERMDTITKASDKPPQDLIRLQKLFAENVLLIDVDFSKKASKEEAGLSKVLEAETAMRNTCGGVIILNNRAAQAESFQDRDKWLSKLQEMRNKKLSQVRDRDTVEEILDFEGLNKIFVRKSSIVLTEESKCLLQRCETRNQRVTSYPVICSILKGEKTTCCCVSDENKMTSFILDSKMPFPESRIAEFKHLTGKDLATLLRKELREYVVAFANTAGGTIYFGVKDDASIVGQKVNNEENKNICLKIEECLSSKLWIQYSGKEVKPVKDQHYNYEFFPVDGAEDNTFVIGIHICKFGGNVFLEKPISHVLNEDNKIVQMDFEKWMGLHKPSLTDNNDYRERFEKRKRGTFTYYSVKETVKEFVANLTSASQGKLKLHPSHAVKWIKHQALDMFVETTKETFKENKWQSGIAYIERCWEVNLGLPSTKPDDVICDVLMSCPQMPLVFVSLTNSGNPSEASCSYNRKVAAKLKAALVQEAGCLEKFYIKPVVISHQQLVSEDAAWIYSETPLYPKTYKMNNDKYYKVLEALVLVLARANVMASHIVGQGLFNLLTYEQYKILHGFYEHSYKVQITGPPGSGKTVLALERIRRLRNTGCSYDEVLFLCSNKPLKARVKNMMTGDGQSLCIVMTYHEMNSLFKSDAGFNIKLGNIKHILADEAQNFQVGDSLDWWSKLHALCNDRDCSSFWVFFDLAQKINNNSVVSLKEFSKKELKTVIRQTRNVHRLITSKYIEVDPQVKVGHDFDGQRIDVLVPSTSNADCRMELHLMYILISQLHKLIIKDGHHLNDITVLFSDSKQKDFYQNLFVQRTKFSCPIRNGEEVSKNGVVFDTIRRYCGVDANIVIGFCPEYYNSDSQDNNALMTALCSRTKLKLILILKNEEEADNFDLAPEKLKRQSALVKCASVKFGNIKGVSNFSMQ</sequence>
<feature type="region of interest" description="Disordered" evidence="4">
    <location>
        <begin position="1"/>
        <end position="92"/>
    </location>
</feature>
<dbReference type="AlphaFoldDB" id="A0A6P8ISN4"/>
<dbReference type="InterPro" id="IPR038461">
    <property type="entry name" value="Schlafen_AlbA_2_dom_sf"/>
</dbReference>
<dbReference type="RefSeq" id="XP_031569320.1">
    <property type="nucleotide sequence ID" value="XM_031713460.1"/>
</dbReference>
<dbReference type="InterPro" id="IPR007421">
    <property type="entry name" value="Schlafen_AlbA_2_dom"/>
</dbReference>
<dbReference type="Gene3D" id="3.40.50.300">
    <property type="entry name" value="P-loop containing nucleotide triphosphate hydrolases"/>
    <property type="match status" value="1"/>
</dbReference>
<keyword evidence="3" id="KW-0067">ATP-binding</keyword>
<evidence type="ECO:0000259" key="7">
    <source>
        <dbReference type="Pfam" id="PF21026"/>
    </source>
</evidence>
<feature type="compositionally biased region" description="Basic and acidic residues" evidence="4">
    <location>
        <begin position="80"/>
        <end position="92"/>
    </location>
</feature>
<dbReference type="RefSeq" id="XP_031569321.1">
    <property type="nucleotide sequence ID" value="XM_031713461.1"/>
</dbReference>
<name>A0A6P8ISN4_ACTTE</name>
<evidence type="ECO:0000259" key="6">
    <source>
        <dbReference type="Pfam" id="PF09848"/>
    </source>
</evidence>
<evidence type="ECO:0000256" key="4">
    <source>
        <dbReference type="SAM" id="MobiDB-lite"/>
    </source>
</evidence>
<organism evidence="8 9">
    <name type="scientific">Actinia tenebrosa</name>
    <name type="common">Australian red waratah sea anemone</name>
    <dbReference type="NCBI Taxonomy" id="6105"/>
    <lineage>
        <taxon>Eukaryota</taxon>
        <taxon>Metazoa</taxon>
        <taxon>Cnidaria</taxon>
        <taxon>Anthozoa</taxon>
        <taxon>Hexacorallia</taxon>
        <taxon>Actiniaria</taxon>
        <taxon>Actiniidae</taxon>
        <taxon>Actinia</taxon>
    </lineage>
</organism>
<dbReference type="OrthoDB" id="5954683at2759"/>
<dbReference type="GeneID" id="116303852"/>
<dbReference type="Gene3D" id="3.30.950.30">
    <property type="entry name" value="Schlafen, AAA domain"/>
    <property type="match status" value="1"/>
</dbReference>
<reference evidence="9 10" key="1">
    <citation type="submission" date="2025-04" db="UniProtKB">
        <authorList>
            <consortium name="RefSeq"/>
        </authorList>
    </citation>
    <scope>IDENTIFICATION</scope>
    <source>
        <tissue evidence="9 10">Tentacle</tissue>
    </source>
</reference>
<comment type="similarity">
    <text evidence="1">Belongs to the Schlafen family. Subgroup III subfamily.</text>
</comment>
<dbReference type="SUPFAM" id="SSF52540">
    <property type="entry name" value="P-loop containing nucleoside triphosphate hydrolases"/>
    <property type="match status" value="1"/>
</dbReference>
<evidence type="ECO:0000313" key="10">
    <source>
        <dbReference type="RefSeq" id="XP_031569321.1"/>
    </source>
</evidence>
<dbReference type="PANTHER" id="PTHR12155:SF30">
    <property type="entry name" value="PROTEIN SLFN14"/>
    <property type="match status" value="1"/>
</dbReference>
<evidence type="ECO:0000259" key="5">
    <source>
        <dbReference type="Pfam" id="PF04326"/>
    </source>
</evidence>
<feature type="domain" description="Schlafen group 3-like DNA/RNA helicase" evidence="6">
    <location>
        <begin position="649"/>
        <end position="791"/>
    </location>
</feature>
<gene>
    <name evidence="9 10" type="primary">LOC116303852</name>
</gene>
<dbReference type="Proteomes" id="UP000515163">
    <property type="component" value="Unplaced"/>
</dbReference>
<evidence type="ECO:0000256" key="3">
    <source>
        <dbReference type="ARBA" id="ARBA00022840"/>
    </source>
</evidence>
<evidence type="ECO:0000313" key="9">
    <source>
        <dbReference type="RefSeq" id="XP_031569320.1"/>
    </source>
</evidence>
<feature type="compositionally biased region" description="Polar residues" evidence="4">
    <location>
        <begin position="48"/>
        <end position="58"/>
    </location>
</feature>
<feature type="domain" description="Schlafen AlbA-2" evidence="5">
    <location>
        <begin position="260"/>
        <end position="333"/>
    </location>
</feature>
<dbReference type="InterPro" id="IPR018647">
    <property type="entry name" value="SLFN_3-like_DNA/RNA_helicase"/>
</dbReference>
<proteinExistence type="inferred from homology"/>
<accession>A0A6P8ISN4</accession>
<keyword evidence="8" id="KW-1185">Reference proteome</keyword>
<dbReference type="InterPro" id="IPR048729">
    <property type="entry name" value="SLFN_GTPase-like"/>
</dbReference>
<dbReference type="InterPro" id="IPR027417">
    <property type="entry name" value="P-loop_NTPase"/>
</dbReference>
<feature type="compositionally biased region" description="Low complexity" evidence="4">
    <location>
        <begin position="1"/>
        <end position="18"/>
    </location>
</feature>